<dbReference type="Pfam" id="PF03107">
    <property type="entry name" value="C1_2"/>
    <property type="match status" value="7"/>
</dbReference>
<organism evidence="7 8">
    <name type="scientific">Actinidia chinensis var. chinensis</name>
    <name type="common">Chinese soft-hair kiwi</name>
    <dbReference type="NCBI Taxonomy" id="1590841"/>
    <lineage>
        <taxon>Eukaryota</taxon>
        <taxon>Viridiplantae</taxon>
        <taxon>Streptophyta</taxon>
        <taxon>Embryophyta</taxon>
        <taxon>Tracheophyta</taxon>
        <taxon>Spermatophyta</taxon>
        <taxon>Magnoliopsida</taxon>
        <taxon>eudicotyledons</taxon>
        <taxon>Gunneridae</taxon>
        <taxon>Pentapetalae</taxon>
        <taxon>asterids</taxon>
        <taxon>Ericales</taxon>
        <taxon>Actinidiaceae</taxon>
        <taxon>Actinidia</taxon>
    </lineage>
</organism>
<protein>
    <submittedName>
        <fullName evidence="7">Zinc finger homeobox protein like</fullName>
    </submittedName>
</protein>
<dbReference type="GO" id="GO:0003677">
    <property type="term" value="F:DNA binding"/>
    <property type="evidence" value="ECO:0007669"/>
    <property type="project" value="UniProtKB-KW"/>
</dbReference>
<dbReference type="InParanoid" id="A0A2R6PLD9"/>
<keyword evidence="3" id="KW-0863">Zinc-finger</keyword>
<keyword evidence="7" id="KW-0371">Homeobox</keyword>
<evidence type="ECO:0000256" key="3">
    <source>
        <dbReference type="ARBA" id="ARBA00022771"/>
    </source>
</evidence>
<accession>A0A2R6PLD9</accession>
<feature type="domain" description="Phorbol-ester/DAG-type" evidence="5">
    <location>
        <begin position="425"/>
        <end position="476"/>
    </location>
</feature>
<dbReference type="PANTHER" id="PTHR32410:SF203">
    <property type="entry name" value="CYSTEINE_HISTIDINE-RICH C1 DOMAIN FAMILY PROTEIN"/>
    <property type="match status" value="1"/>
</dbReference>
<dbReference type="InterPro" id="IPR046349">
    <property type="entry name" value="C1-like_sf"/>
</dbReference>
<dbReference type="SMART" id="SM00109">
    <property type="entry name" value="C1"/>
    <property type="match status" value="5"/>
</dbReference>
<evidence type="ECO:0000256" key="1">
    <source>
        <dbReference type="ARBA" id="ARBA00022723"/>
    </source>
</evidence>
<dbReference type="EMBL" id="NKQK01000024">
    <property type="protein sequence ID" value="PSR92887.1"/>
    <property type="molecule type" value="Genomic_DNA"/>
</dbReference>
<dbReference type="InterPro" id="IPR004146">
    <property type="entry name" value="DC1"/>
</dbReference>
<comment type="caution">
    <text evidence="7">The sequence shown here is derived from an EMBL/GenBank/DDBJ whole genome shotgun (WGS) entry which is preliminary data.</text>
</comment>
<evidence type="ECO:0000313" key="8">
    <source>
        <dbReference type="Proteomes" id="UP000241394"/>
    </source>
</evidence>
<feature type="domain" description="Phorbol-ester/DAG-type" evidence="5">
    <location>
        <begin position="10"/>
        <end position="56"/>
    </location>
</feature>
<name>A0A2R6PLD9_ACTCC</name>
<feature type="domain" description="Zinc finger PHD-type" evidence="6">
    <location>
        <begin position="497"/>
        <end position="546"/>
    </location>
</feature>
<keyword evidence="2" id="KW-0677">Repeat</keyword>
<evidence type="ECO:0000259" key="6">
    <source>
        <dbReference type="SMART" id="SM00249"/>
    </source>
</evidence>
<evidence type="ECO:0000313" key="7">
    <source>
        <dbReference type="EMBL" id="PSR92887.1"/>
    </source>
</evidence>
<keyword evidence="4" id="KW-0862">Zinc</keyword>
<keyword evidence="1" id="KW-0479">Metal-binding</keyword>
<dbReference type="GO" id="GO:0008270">
    <property type="term" value="F:zinc ion binding"/>
    <property type="evidence" value="ECO:0007669"/>
    <property type="project" value="UniProtKB-KW"/>
</dbReference>
<dbReference type="AlphaFoldDB" id="A0A2R6PLD9"/>
<dbReference type="PANTHER" id="PTHR32410">
    <property type="entry name" value="CYSTEINE/HISTIDINE-RICH C1 DOMAIN FAMILY PROTEIN"/>
    <property type="match status" value="1"/>
</dbReference>
<dbReference type="InterPro" id="IPR001965">
    <property type="entry name" value="Znf_PHD"/>
</dbReference>
<feature type="domain" description="Phorbol-ester/DAG-type" evidence="5">
    <location>
        <begin position="125"/>
        <end position="173"/>
    </location>
</feature>
<gene>
    <name evidence="7" type="ORF">CEY00_Acc27490</name>
</gene>
<dbReference type="InterPro" id="IPR053192">
    <property type="entry name" value="Vacuole_Formation_Reg"/>
</dbReference>
<sequence length="556" mass="63418">MAIKCEWHDHPLQIRSVLSNSQSRCFVCLQSVSGYNYRCSDCNFFIHIACLKLPFQSLHPLHQNHPLSLLTNPPRTSSHNSPQILCNYCKILCSGFTYHCALCSYSLHLNCALKQHTSKLEIHNHPLTFFPFPFGGFESFRCNICADLGYGFCLACKACDFVIHLECSTHPVIVKSPRHRHQLSLASVRSIDDGSGEFYCDLVCEGKVNPKASVYYCAECNYMAHLECLSFVPKPHIKFSYKNVDVNSFGTFHERKHETGQSDNIHGLIEPQIGQTEDDGITKMRQHFSELRIVEKAQSNQRSELEHFSHQHPLTLSNDRKSPTISCKACCEKISSPSLAYSCDQCNYFLHRWCGELPQNITHRLHPAHTLTLLTRGRPRVFMCKACDEPCDCFTFAYTCEPCEFNLHPMCASMPSTLHNEIHQHPLVFSRKNPHSVKCKACCEYCSTGTVFECEECSLVLDFKCATLPYKIRHKCHVDPLFFAFVPVEDNDSDEFYCDACEQLRDPTHWVYYCADCEYSAHMHCVVSELLGGYRSPGLLNCDHHEHLLGLVTKAP</sequence>
<evidence type="ECO:0000256" key="2">
    <source>
        <dbReference type="ARBA" id="ARBA00022737"/>
    </source>
</evidence>
<evidence type="ECO:0000256" key="4">
    <source>
        <dbReference type="ARBA" id="ARBA00022833"/>
    </source>
</evidence>
<dbReference type="OrthoDB" id="1596030at2759"/>
<proteinExistence type="predicted"/>
<reference evidence="8" key="2">
    <citation type="journal article" date="2018" name="BMC Genomics">
        <title>A manually annotated Actinidia chinensis var. chinensis (kiwifruit) genome highlights the challenges associated with draft genomes and gene prediction in plants.</title>
        <authorList>
            <person name="Pilkington S.M."/>
            <person name="Crowhurst R."/>
            <person name="Hilario E."/>
            <person name="Nardozza S."/>
            <person name="Fraser L."/>
            <person name="Peng Y."/>
            <person name="Gunaseelan K."/>
            <person name="Simpson R."/>
            <person name="Tahir J."/>
            <person name="Deroles S.C."/>
            <person name="Templeton K."/>
            <person name="Luo Z."/>
            <person name="Davy M."/>
            <person name="Cheng C."/>
            <person name="McNeilage M."/>
            <person name="Scaglione D."/>
            <person name="Liu Y."/>
            <person name="Zhang Q."/>
            <person name="Datson P."/>
            <person name="De Silva N."/>
            <person name="Gardiner S.E."/>
            <person name="Bassett H."/>
            <person name="Chagne D."/>
            <person name="McCallum J."/>
            <person name="Dzierzon H."/>
            <person name="Deng C."/>
            <person name="Wang Y.Y."/>
            <person name="Barron L."/>
            <person name="Manako K."/>
            <person name="Bowen J."/>
            <person name="Foster T.M."/>
            <person name="Erridge Z.A."/>
            <person name="Tiffin H."/>
            <person name="Waite C.N."/>
            <person name="Davies K.M."/>
            <person name="Grierson E.P."/>
            <person name="Laing W.A."/>
            <person name="Kirk R."/>
            <person name="Chen X."/>
            <person name="Wood M."/>
            <person name="Montefiori M."/>
            <person name="Brummell D.A."/>
            <person name="Schwinn K.E."/>
            <person name="Catanach A."/>
            <person name="Fullerton C."/>
            <person name="Li D."/>
            <person name="Meiyalaghan S."/>
            <person name="Nieuwenhuizen N."/>
            <person name="Read N."/>
            <person name="Prakash R."/>
            <person name="Hunter D."/>
            <person name="Zhang H."/>
            <person name="McKenzie M."/>
            <person name="Knabel M."/>
            <person name="Harris A."/>
            <person name="Allan A.C."/>
            <person name="Gleave A."/>
            <person name="Chen A."/>
            <person name="Janssen B.J."/>
            <person name="Plunkett B."/>
            <person name="Ampomah-Dwamena C."/>
            <person name="Voogd C."/>
            <person name="Leif D."/>
            <person name="Lafferty D."/>
            <person name="Souleyre E.J.F."/>
            <person name="Varkonyi-Gasic E."/>
            <person name="Gambi F."/>
            <person name="Hanley J."/>
            <person name="Yao J.L."/>
            <person name="Cheung J."/>
            <person name="David K.M."/>
            <person name="Warren B."/>
            <person name="Marsh K."/>
            <person name="Snowden K.C."/>
            <person name="Lin-Wang K."/>
            <person name="Brian L."/>
            <person name="Martinez-Sanchez M."/>
            <person name="Wang M."/>
            <person name="Ileperuma N."/>
            <person name="Macnee N."/>
            <person name="Campin R."/>
            <person name="McAtee P."/>
            <person name="Drummond R.S.M."/>
            <person name="Espley R.V."/>
            <person name="Ireland H.S."/>
            <person name="Wu R."/>
            <person name="Atkinson R.G."/>
            <person name="Karunairetnam S."/>
            <person name="Bulley S."/>
            <person name="Chunkath S."/>
            <person name="Hanley Z."/>
            <person name="Storey R."/>
            <person name="Thrimawithana A.H."/>
            <person name="Thomson S."/>
            <person name="David C."/>
            <person name="Testolin R."/>
            <person name="Huang H."/>
            <person name="Hellens R.P."/>
            <person name="Schaffer R.J."/>
        </authorList>
    </citation>
    <scope>NUCLEOTIDE SEQUENCE [LARGE SCALE GENOMIC DNA]</scope>
    <source>
        <strain evidence="8">cv. Red5</strain>
    </source>
</reference>
<feature type="domain" description="Zinc finger PHD-type" evidence="6">
    <location>
        <begin position="24"/>
        <end position="90"/>
    </location>
</feature>
<dbReference type="OMA" id="ERTEFEC"/>
<feature type="domain" description="Phorbol-ester/DAG-type" evidence="5">
    <location>
        <begin position="369"/>
        <end position="417"/>
    </location>
</feature>
<reference evidence="7 8" key="1">
    <citation type="submission" date="2017-07" db="EMBL/GenBank/DDBJ databases">
        <title>An improved, manually edited Actinidia chinensis var. chinensis (kiwifruit) genome highlights the challenges associated with draft genomes and gene prediction in plants.</title>
        <authorList>
            <person name="Pilkington S."/>
            <person name="Crowhurst R."/>
            <person name="Hilario E."/>
            <person name="Nardozza S."/>
            <person name="Fraser L."/>
            <person name="Peng Y."/>
            <person name="Gunaseelan K."/>
            <person name="Simpson R."/>
            <person name="Tahir J."/>
            <person name="Deroles S."/>
            <person name="Templeton K."/>
            <person name="Luo Z."/>
            <person name="Davy M."/>
            <person name="Cheng C."/>
            <person name="Mcneilage M."/>
            <person name="Scaglione D."/>
            <person name="Liu Y."/>
            <person name="Zhang Q."/>
            <person name="Datson P."/>
            <person name="De Silva N."/>
            <person name="Gardiner S."/>
            <person name="Bassett H."/>
            <person name="Chagne D."/>
            <person name="Mccallum J."/>
            <person name="Dzierzon H."/>
            <person name="Deng C."/>
            <person name="Wang Y.-Y."/>
            <person name="Barron N."/>
            <person name="Manako K."/>
            <person name="Bowen J."/>
            <person name="Foster T."/>
            <person name="Erridge Z."/>
            <person name="Tiffin H."/>
            <person name="Waite C."/>
            <person name="Davies K."/>
            <person name="Grierson E."/>
            <person name="Laing W."/>
            <person name="Kirk R."/>
            <person name="Chen X."/>
            <person name="Wood M."/>
            <person name="Montefiori M."/>
            <person name="Brummell D."/>
            <person name="Schwinn K."/>
            <person name="Catanach A."/>
            <person name="Fullerton C."/>
            <person name="Li D."/>
            <person name="Meiyalaghan S."/>
            <person name="Nieuwenhuizen N."/>
            <person name="Read N."/>
            <person name="Prakash R."/>
            <person name="Hunter D."/>
            <person name="Zhang H."/>
            <person name="Mckenzie M."/>
            <person name="Knabel M."/>
            <person name="Harris A."/>
            <person name="Allan A."/>
            <person name="Chen A."/>
            <person name="Janssen B."/>
            <person name="Plunkett B."/>
            <person name="Dwamena C."/>
            <person name="Voogd C."/>
            <person name="Leif D."/>
            <person name="Lafferty D."/>
            <person name="Souleyre E."/>
            <person name="Varkonyi-Gasic E."/>
            <person name="Gambi F."/>
            <person name="Hanley J."/>
            <person name="Yao J.-L."/>
            <person name="Cheung J."/>
            <person name="David K."/>
            <person name="Warren B."/>
            <person name="Marsh K."/>
            <person name="Snowden K."/>
            <person name="Lin-Wang K."/>
            <person name="Brian L."/>
            <person name="Martinez-Sanchez M."/>
            <person name="Wang M."/>
            <person name="Ileperuma N."/>
            <person name="Macnee N."/>
            <person name="Campin R."/>
            <person name="Mcatee P."/>
            <person name="Drummond R."/>
            <person name="Espley R."/>
            <person name="Ireland H."/>
            <person name="Wu R."/>
            <person name="Atkinson R."/>
            <person name="Karunairetnam S."/>
            <person name="Bulley S."/>
            <person name="Chunkath S."/>
            <person name="Hanley Z."/>
            <person name="Storey R."/>
            <person name="Thrimawithana A."/>
            <person name="Thomson S."/>
            <person name="David C."/>
            <person name="Testolin R."/>
        </authorList>
    </citation>
    <scope>NUCLEOTIDE SEQUENCE [LARGE SCALE GENOMIC DNA]</scope>
    <source>
        <strain evidence="8">cv. Red5</strain>
        <tissue evidence="7">Young leaf</tissue>
    </source>
</reference>
<feature type="domain" description="Zinc finger PHD-type" evidence="6">
    <location>
        <begin position="141"/>
        <end position="221"/>
    </location>
</feature>
<keyword evidence="8" id="KW-1185">Reference proteome</keyword>
<feature type="domain" description="Phorbol-ester/DAG-type" evidence="5">
    <location>
        <begin position="179"/>
        <end position="236"/>
    </location>
</feature>
<dbReference type="SMART" id="SM00249">
    <property type="entry name" value="PHD"/>
    <property type="match status" value="3"/>
</dbReference>
<dbReference type="Gramene" id="PSR92887">
    <property type="protein sequence ID" value="PSR92887"/>
    <property type="gene ID" value="CEY00_Acc27490"/>
</dbReference>
<dbReference type="Proteomes" id="UP000241394">
    <property type="component" value="Chromosome LG24"/>
</dbReference>
<keyword evidence="7" id="KW-0238">DNA-binding</keyword>
<evidence type="ECO:0000259" key="5">
    <source>
        <dbReference type="SMART" id="SM00109"/>
    </source>
</evidence>
<dbReference type="SUPFAM" id="SSF57889">
    <property type="entry name" value="Cysteine-rich domain"/>
    <property type="match status" value="5"/>
</dbReference>
<dbReference type="InterPro" id="IPR002219">
    <property type="entry name" value="PKC_DAG/PE"/>
</dbReference>